<dbReference type="AlphaFoldDB" id="A0A8J7FAC2"/>
<proteinExistence type="predicted"/>
<name>A0A8J7FAC2_9GAMM</name>
<dbReference type="GO" id="GO:0000160">
    <property type="term" value="P:phosphorelay signal transduction system"/>
    <property type="evidence" value="ECO:0007669"/>
    <property type="project" value="InterPro"/>
</dbReference>
<dbReference type="Proteomes" id="UP000640333">
    <property type="component" value="Unassembled WGS sequence"/>
</dbReference>
<feature type="domain" description="Response regulatory" evidence="3">
    <location>
        <begin position="1"/>
        <end position="110"/>
    </location>
</feature>
<dbReference type="SUPFAM" id="SSF52172">
    <property type="entry name" value="CheY-like"/>
    <property type="match status" value="1"/>
</dbReference>
<accession>A0A8J7FAC2</accession>
<sequence length="515" mass="57985">MRASIFYMLRSLGIVNVRATTVSDRVLADIANHDYDIVLLGHNVSDSFAGIQLLEEARFRGYMKPSASWVFMTSDASQEAILHAIDSQPDILITKPFTVDKLKGRLDALMTRRARFHDIDRAIESEDYEAAIRLCLTRFTTDDPDYDGAQLVACMVLSKLKRYEQLGKLSEELYWRTRDKEAGLFWAESLVFLGQPDDSVNLLQDIIAANPLYMGAYDMLALAHEHQGELDEAREIVKLATSKSPMGIPRQMELGRLATQTRHLEVAEGAYRRSITLGQKSCYKSPEPYLKMANVLRLGVGSVNEHQLLDAERRFEGLLLQAASQFKDDKSLKVKAALLKCEMARSLERETEAEKFAVEAKRENDALEEPLDLGREQALLSGQPVARPEKKVESKTEKEGAVKRDSSMSLKVNRQGVKHYSNGRLSQALRHFGLALEYDYANGDALCNLAQMYLELARDDKAKRDARLIMFDRNMHLAGKLRLSAEALKKKKVLQALRKKDIDGLPPGPLGALLR</sequence>
<evidence type="ECO:0000313" key="5">
    <source>
        <dbReference type="Proteomes" id="UP000640333"/>
    </source>
</evidence>
<dbReference type="EMBL" id="JADEYS010000003">
    <property type="protein sequence ID" value="MBE9396352.1"/>
    <property type="molecule type" value="Genomic_DNA"/>
</dbReference>
<keyword evidence="5" id="KW-1185">Reference proteome</keyword>
<evidence type="ECO:0000313" key="4">
    <source>
        <dbReference type="EMBL" id="MBE9396352.1"/>
    </source>
</evidence>
<reference evidence="4" key="1">
    <citation type="submission" date="2020-10" db="EMBL/GenBank/DDBJ databases">
        <title>Bacterium isolated from coastal waters sediment.</title>
        <authorList>
            <person name="Chen R.-J."/>
            <person name="Lu D.-C."/>
            <person name="Zhu K.-L."/>
            <person name="Du Z.-J."/>
        </authorList>
    </citation>
    <scope>NUCLEOTIDE SEQUENCE</scope>
    <source>
        <strain evidence="4">N1Y112</strain>
    </source>
</reference>
<organism evidence="4 5">
    <name type="scientific">Pontibacterium sinense</name>
    <dbReference type="NCBI Taxonomy" id="2781979"/>
    <lineage>
        <taxon>Bacteria</taxon>
        <taxon>Pseudomonadati</taxon>
        <taxon>Pseudomonadota</taxon>
        <taxon>Gammaproteobacteria</taxon>
        <taxon>Oceanospirillales</taxon>
        <taxon>Oceanospirillaceae</taxon>
        <taxon>Pontibacterium</taxon>
    </lineage>
</organism>
<dbReference type="Gene3D" id="1.25.40.10">
    <property type="entry name" value="Tetratricopeptide repeat domain"/>
    <property type="match status" value="2"/>
</dbReference>
<evidence type="ECO:0000259" key="3">
    <source>
        <dbReference type="PROSITE" id="PS50110"/>
    </source>
</evidence>
<dbReference type="PROSITE" id="PS50110">
    <property type="entry name" value="RESPONSE_REGULATORY"/>
    <property type="match status" value="1"/>
</dbReference>
<dbReference type="SUPFAM" id="SSF48452">
    <property type="entry name" value="TPR-like"/>
    <property type="match status" value="1"/>
</dbReference>
<dbReference type="InterPro" id="IPR011006">
    <property type="entry name" value="CheY-like_superfamily"/>
</dbReference>
<comment type="caution">
    <text evidence="1">Lacks conserved residue(s) required for the propagation of feature annotation.</text>
</comment>
<evidence type="ECO:0000256" key="1">
    <source>
        <dbReference type="PROSITE-ProRule" id="PRU00169"/>
    </source>
</evidence>
<dbReference type="Gene3D" id="3.40.50.2300">
    <property type="match status" value="1"/>
</dbReference>
<feature type="compositionally biased region" description="Basic and acidic residues" evidence="2">
    <location>
        <begin position="387"/>
        <end position="406"/>
    </location>
</feature>
<gene>
    <name evidence="4" type="ORF">IOQ59_03660</name>
</gene>
<evidence type="ECO:0000256" key="2">
    <source>
        <dbReference type="SAM" id="MobiDB-lite"/>
    </source>
</evidence>
<protein>
    <submittedName>
        <fullName evidence="4">Tetratricopeptide repeat protein</fullName>
    </submittedName>
</protein>
<dbReference type="InterPro" id="IPR001789">
    <property type="entry name" value="Sig_transdc_resp-reg_receiver"/>
</dbReference>
<dbReference type="InterPro" id="IPR011990">
    <property type="entry name" value="TPR-like_helical_dom_sf"/>
</dbReference>
<dbReference type="Pfam" id="PF13432">
    <property type="entry name" value="TPR_16"/>
    <property type="match status" value="1"/>
</dbReference>
<comment type="caution">
    <text evidence="4">The sequence shown here is derived from an EMBL/GenBank/DDBJ whole genome shotgun (WGS) entry which is preliminary data.</text>
</comment>
<feature type="region of interest" description="Disordered" evidence="2">
    <location>
        <begin position="382"/>
        <end position="408"/>
    </location>
</feature>